<dbReference type="Proteomes" id="UP000663865">
    <property type="component" value="Unassembled WGS sequence"/>
</dbReference>
<dbReference type="SUPFAM" id="SSF56281">
    <property type="entry name" value="Metallo-hydrolase/oxidoreductase"/>
    <property type="match status" value="1"/>
</dbReference>
<reference evidence="2" key="1">
    <citation type="submission" date="2021-02" db="EMBL/GenBank/DDBJ databases">
        <authorList>
            <person name="Nowell W R."/>
        </authorList>
    </citation>
    <scope>NUCLEOTIDE SEQUENCE</scope>
</reference>
<evidence type="ECO:0000259" key="1">
    <source>
        <dbReference type="Pfam" id="PF00753"/>
    </source>
</evidence>
<dbReference type="InterPro" id="IPR001279">
    <property type="entry name" value="Metallo-B-lactamas"/>
</dbReference>
<comment type="caution">
    <text evidence="2">The sequence shown here is derived from an EMBL/GenBank/DDBJ whole genome shotgun (WGS) entry which is preliminary data.</text>
</comment>
<dbReference type="EMBL" id="CAJNYV010004626">
    <property type="protein sequence ID" value="CAF3684547.1"/>
    <property type="molecule type" value="Genomic_DNA"/>
</dbReference>
<feature type="domain" description="Metallo-beta-lactamase" evidence="1">
    <location>
        <begin position="33"/>
        <end position="112"/>
    </location>
</feature>
<dbReference type="PANTHER" id="PTHR42951:SF4">
    <property type="entry name" value="ACYL-COENZYME A THIOESTERASE MBLAC2"/>
    <property type="match status" value="1"/>
</dbReference>
<evidence type="ECO:0000313" key="4">
    <source>
        <dbReference type="Proteomes" id="UP000663869"/>
    </source>
</evidence>
<name>A0A818L8A7_9BILA</name>
<dbReference type="InterPro" id="IPR050855">
    <property type="entry name" value="NDM-1-like"/>
</dbReference>
<dbReference type="Gene3D" id="3.60.15.10">
    <property type="entry name" value="Ribonuclease Z/Hydroxyacylglutathione hydrolase-like"/>
    <property type="match status" value="1"/>
</dbReference>
<gene>
    <name evidence="2" type="ORF">FME351_LOCUS20296</name>
    <name evidence="3" type="ORF">KIK155_LOCUS25566</name>
</gene>
<proteinExistence type="predicted"/>
<evidence type="ECO:0000313" key="2">
    <source>
        <dbReference type="EMBL" id="CAF3567883.1"/>
    </source>
</evidence>
<dbReference type="InterPro" id="IPR036866">
    <property type="entry name" value="RibonucZ/Hydroxyglut_hydro"/>
</dbReference>
<protein>
    <recommendedName>
        <fullName evidence="1">Metallo-beta-lactamase domain-containing protein</fullName>
    </recommendedName>
</protein>
<dbReference type="Proteomes" id="UP000663869">
    <property type="component" value="Unassembled WGS sequence"/>
</dbReference>
<dbReference type="AlphaFoldDB" id="A0A818L8A7"/>
<dbReference type="Pfam" id="PF00753">
    <property type="entry name" value="Lactamase_B"/>
    <property type="match status" value="1"/>
</dbReference>
<organism evidence="2 4">
    <name type="scientific">Rotaria socialis</name>
    <dbReference type="NCBI Taxonomy" id="392032"/>
    <lineage>
        <taxon>Eukaryota</taxon>
        <taxon>Metazoa</taxon>
        <taxon>Spiralia</taxon>
        <taxon>Gnathifera</taxon>
        <taxon>Rotifera</taxon>
        <taxon>Eurotatoria</taxon>
        <taxon>Bdelloidea</taxon>
        <taxon>Philodinida</taxon>
        <taxon>Philodinidae</taxon>
        <taxon>Rotaria</taxon>
    </lineage>
</organism>
<dbReference type="PANTHER" id="PTHR42951">
    <property type="entry name" value="METALLO-BETA-LACTAMASE DOMAIN-CONTAINING"/>
    <property type="match status" value="1"/>
</dbReference>
<accession>A0A818L8A7</accession>
<dbReference type="EMBL" id="CAJNYU010002620">
    <property type="protein sequence ID" value="CAF3567883.1"/>
    <property type="molecule type" value="Genomic_DNA"/>
</dbReference>
<sequence>MDDERIEHPSWLNTRLIEPGFYLTTEDYYYSVPPTKCEPIIDDHQINLGGDDDDVIEIKHVPGHTPGSIVCYYSRKNALFSGDFVYECGSGRCLFHWAPTSPSKDYVQSAKQMIDWFAQHEIMNVNQVRKPLNKYIEYEE</sequence>
<evidence type="ECO:0000313" key="3">
    <source>
        <dbReference type="EMBL" id="CAF3684547.1"/>
    </source>
</evidence>